<feature type="transmembrane region" description="Helical" evidence="6">
    <location>
        <begin position="12"/>
        <end position="34"/>
    </location>
</feature>
<dbReference type="PANTHER" id="PTHR34820">
    <property type="entry name" value="INNER MEMBRANE PROTEIN YEBZ"/>
    <property type="match status" value="1"/>
</dbReference>
<evidence type="ECO:0000256" key="1">
    <source>
        <dbReference type="ARBA" id="ARBA00004651"/>
    </source>
</evidence>
<dbReference type="InterPro" id="IPR047689">
    <property type="entry name" value="CopD"/>
</dbReference>
<feature type="domain" description="Copper resistance protein D" evidence="7">
    <location>
        <begin position="196"/>
        <end position="302"/>
    </location>
</feature>
<evidence type="ECO:0000256" key="6">
    <source>
        <dbReference type="SAM" id="Phobius"/>
    </source>
</evidence>
<dbReference type="AlphaFoldDB" id="A0A163XQ68"/>
<name>A0A163XQ68_9BRAD</name>
<evidence type="ECO:0000256" key="4">
    <source>
        <dbReference type="ARBA" id="ARBA00022989"/>
    </source>
</evidence>
<evidence type="ECO:0000313" key="8">
    <source>
        <dbReference type="EMBL" id="KZD21198.1"/>
    </source>
</evidence>
<keyword evidence="5 6" id="KW-0472">Membrane</keyword>
<protein>
    <submittedName>
        <fullName evidence="8">Copper resistance protein CopD</fullName>
    </submittedName>
</protein>
<evidence type="ECO:0000313" key="9">
    <source>
        <dbReference type="Proteomes" id="UP000076574"/>
    </source>
</evidence>
<dbReference type="Pfam" id="PF05425">
    <property type="entry name" value="CopD"/>
    <property type="match status" value="1"/>
</dbReference>
<feature type="transmembrane region" description="Helical" evidence="6">
    <location>
        <begin position="196"/>
        <end position="221"/>
    </location>
</feature>
<dbReference type="EMBL" id="LVYV01000053">
    <property type="protein sequence ID" value="KZD21198.1"/>
    <property type="molecule type" value="Genomic_DNA"/>
</dbReference>
<reference evidence="8 9" key="1">
    <citation type="submission" date="2016-03" db="EMBL/GenBank/DDBJ databases">
        <title>Microsymbionts genomes from the relict species Vavilovia formosa (Stev.) Fed.</title>
        <authorList>
            <person name="Kopat V."/>
            <person name="Chirak E."/>
            <person name="Kimeklis A."/>
            <person name="Andronov E."/>
        </authorList>
    </citation>
    <scope>NUCLEOTIDE SEQUENCE [LARGE SCALE GENOMIC DNA]</scope>
    <source>
        <strain evidence="8 9">Vaf07</strain>
    </source>
</reference>
<dbReference type="GO" id="GO:0005886">
    <property type="term" value="C:plasma membrane"/>
    <property type="evidence" value="ECO:0007669"/>
    <property type="project" value="UniProtKB-SubCell"/>
</dbReference>
<gene>
    <name evidence="8" type="ORF">A4A58_15595</name>
</gene>
<evidence type="ECO:0000256" key="3">
    <source>
        <dbReference type="ARBA" id="ARBA00022692"/>
    </source>
</evidence>
<dbReference type="OrthoDB" id="8141337at2"/>
<dbReference type="PANTHER" id="PTHR34820:SF4">
    <property type="entry name" value="INNER MEMBRANE PROTEIN YEBZ"/>
    <property type="match status" value="1"/>
</dbReference>
<dbReference type="InterPro" id="IPR008457">
    <property type="entry name" value="Cu-R_CopD_dom"/>
</dbReference>
<feature type="transmembrane region" description="Helical" evidence="6">
    <location>
        <begin position="290"/>
        <end position="309"/>
    </location>
</feature>
<keyword evidence="2" id="KW-1003">Cell membrane</keyword>
<feature type="transmembrane region" description="Helical" evidence="6">
    <location>
        <begin position="89"/>
        <end position="111"/>
    </location>
</feature>
<keyword evidence="4 6" id="KW-1133">Transmembrane helix</keyword>
<dbReference type="NCBIfam" id="NF033808">
    <property type="entry name" value="copper_CopD"/>
    <property type="match status" value="1"/>
</dbReference>
<feature type="transmembrane region" description="Helical" evidence="6">
    <location>
        <begin position="46"/>
        <end position="69"/>
    </location>
</feature>
<dbReference type="Proteomes" id="UP000076574">
    <property type="component" value="Unassembled WGS sequence"/>
</dbReference>
<evidence type="ECO:0000256" key="5">
    <source>
        <dbReference type="ARBA" id="ARBA00023136"/>
    </source>
</evidence>
<feature type="transmembrane region" description="Helical" evidence="6">
    <location>
        <begin position="123"/>
        <end position="141"/>
    </location>
</feature>
<accession>A0A163XQ68</accession>
<sequence>MIDLGLVVARFLHYVASTTLAGAAFFPLYAYAGAEPETLGRWRRRVLLWSAVLALVSGLAWFVLAVANMSGGLADVVDPEIVGSVVRETGFGVVWTVRMFVATVLVAVTLLQVASRPSVSRDLVTSFLAAGLLASLAGAGHSQIEEGWEGLVHVAADAAHLLAAGAWLGGLAPLGFILLGYAGIRAGRAASDIDGVLMRFSGMGYAAVATLVGTGLVNSWLLVGSVSSLLHSAYGQILMAKLAFFAGMLALAAANRFWLVPALEASGRGGVGASDVWRSKLRTHVLSEQGLGLLVLLSVSVLGTIRPAIGQ</sequence>
<proteinExistence type="predicted"/>
<evidence type="ECO:0000256" key="2">
    <source>
        <dbReference type="ARBA" id="ARBA00022475"/>
    </source>
</evidence>
<comment type="caution">
    <text evidence="8">The sequence shown here is derived from an EMBL/GenBank/DDBJ whole genome shotgun (WGS) entry which is preliminary data.</text>
</comment>
<keyword evidence="9" id="KW-1185">Reference proteome</keyword>
<dbReference type="STRING" id="943830.A4A58_15595"/>
<dbReference type="RefSeq" id="WP_068737258.1">
    <property type="nucleotide sequence ID" value="NZ_LVYV01000053.1"/>
</dbReference>
<feature type="transmembrane region" description="Helical" evidence="6">
    <location>
        <begin position="161"/>
        <end position="184"/>
    </location>
</feature>
<dbReference type="InterPro" id="IPR032694">
    <property type="entry name" value="CopC/D"/>
</dbReference>
<dbReference type="GO" id="GO:0006825">
    <property type="term" value="P:copper ion transport"/>
    <property type="evidence" value="ECO:0007669"/>
    <property type="project" value="InterPro"/>
</dbReference>
<organism evidence="8 9">
    <name type="scientific">Tardiphaga robiniae</name>
    <dbReference type="NCBI Taxonomy" id="943830"/>
    <lineage>
        <taxon>Bacteria</taxon>
        <taxon>Pseudomonadati</taxon>
        <taxon>Pseudomonadota</taxon>
        <taxon>Alphaproteobacteria</taxon>
        <taxon>Hyphomicrobiales</taxon>
        <taxon>Nitrobacteraceae</taxon>
        <taxon>Tardiphaga</taxon>
    </lineage>
</organism>
<evidence type="ECO:0000259" key="7">
    <source>
        <dbReference type="Pfam" id="PF05425"/>
    </source>
</evidence>
<comment type="subcellular location">
    <subcellularLocation>
        <location evidence="1">Cell membrane</location>
        <topology evidence="1">Multi-pass membrane protein</topology>
    </subcellularLocation>
</comment>
<feature type="transmembrane region" description="Helical" evidence="6">
    <location>
        <begin position="233"/>
        <end position="254"/>
    </location>
</feature>
<keyword evidence="3 6" id="KW-0812">Transmembrane</keyword>